<dbReference type="InterPro" id="IPR023214">
    <property type="entry name" value="HAD_sf"/>
</dbReference>
<protein>
    <submittedName>
        <fullName evidence="1">HAD family hydrolase</fullName>
    </submittedName>
</protein>
<gene>
    <name evidence="1" type="ORF">HZI73_09990</name>
</gene>
<sequence>MIKGILFDKDGTLIEFMVMWHQVMTYIFDELEHVFHMDNDTLTALKHLSGYGPEGFQKESMIQYVSTTDIIRQWYQVMTNDSQPASITRKQLMKLFEKHAVRKDIPIQVLEGVERLLQDLKSEGYYLGIATADTLESAEYSLKKAGIYDYFHYIGADDGQYEAKPSPQMAHAFCQQMAISPEALLIVGDSVTDMMFAQNSGAHFIGLETPYNDSNQFIHNQYPTVDKIYKIMDRLKY</sequence>
<evidence type="ECO:0000313" key="2">
    <source>
        <dbReference type="Proteomes" id="UP000683246"/>
    </source>
</evidence>
<evidence type="ECO:0000313" key="1">
    <source>
        <dbReference type="EMBL" id="QUI22612.1"/>
    </source>
</evidence>
<dbReference type="InterPro" id="IPR050155">
    <property type="entry name" value="HAD-like_hydrolase_sf"/>
</dbReference>
<dbReference type="InterPro" id="IPR006439">
    <property type="entry name" value="HAD-SF_hydro_IA"/>
</dbReference>
<dbReference type="KEGG" id="vpy:HZI73_09990"/>
<accession>A0A8J8MJK9</accession>
<proteinExistence type="predicted"/>
<dbReference type="AlphaFoldDB" id="A0A8J8MJK9"/>
<dbReference type="PANTHER" id="PTHR43434:SF1">
    <property type="entry name" value="PHOSPHOGLYCOLATE PHOSPHATASE"/>
    <property type="match status" value="1"/>
</dbReference>
<dbReference type="Gene3D" id="1.10.150.240">
    <property type="entry name" value="Putative phosphatase, domain 2"/>
    <property type="match status" value="1"/>
</dbReference>
<dbReference type="SFLD" id="SFLDS00003">
    <property type="entry name" value="Haloacid_Dehalogenase"/>
    <property type="match status" value="1"/>
</dbReference>
<dbReference type="Gene3D" id="3.40.50.1000">
    <property type="entry name" value="HAD superfamily/HAD-like"/>
    <property type="match status" value="1"/>
</dbReference>
<organism evidence="1 2">
    <name type="scientific">Vallitalea pronyensis</name>
    <dbReference type="NCBI Taxonomy" id="1348613"/>
    <lineage>
        <taxon>Bacteria</taxon>
        <taxon>Bacillati</taxon>
        <taxon>Bacillota</taxon>
        <taxon>Clostridia</taxon>
        <taxon>Lachnospirales</taxon>
        <taxon>Vallitaleaceae</taxon>
        <taxon>Vallitalea</taxon>
    </lineage>
</organism>
<dbReference type="SFLD" id="SFLDG01129">
    <property type="entry name" value="C1.5:_HAD__Beta-PGM__Phosphata"/>
    <property type="match status" value="1"/>
</dbReference>
<dbReference type="GO" id="GO:0008967">
    <property type="term" value="F:phosphoglycolate phosphatase activity"/>
    <property type="evidence" value="ECO:0007669"/>
    <property type="project" value="TreeGrafter"/>
</dbReference>
<reference evidence="1" key="1">
    <citation type="submission" date="2020-07" db="EMBL/GenBank/DDBJ databases">
        <title>Vallitalea pronyensis genome.</title>
        <authorList>
            <person name="Postec A."/>
        </authorList>
    </citation>
    <scope>NUCLEOTIDE SEQUENCE</scope>
    <source>
        <strain evidence="1">FatNI3</strain>
    </source>
</reference>
<dbReference type="InterPro" id="IPR036412">
    <property type="entry name" value="HAD-like_sf"/>
</dbReference>
<dbReference type="SUPFAM" id="SSF56784">
    <property type="entry name" value="HAD-like"/>
    <property type="match status" value="1"/>
</dbReference>
<dbReference type="EMBL" id="CP058649">
    <property type="protein sequence ID" value="QUI22612.1"/>
    <property type="molecule type" value="Genomic_DNA"/>
</dbReference>
<dbReference type="GO" id="GO:0006281">
    <property type="term" value="P:DNA repair"/>
    <property type="evidence" value="ECO:0007669"/>
    <property type="project" value="TreeGrafter"/>
</dbReference>
<dbReference type="Pfam" id="PF00702">
    <property type="entry name" value="Hydrolase"/>
    <property type="match status" value="1"/>
</dbReference>
<dbReference type="Proteomes" id="UP000683246">
    <property type="component" value="Chromosome"/>
</dbReference>
<dbReference type="PANTHER" id="PTHR43434">
    <property type="entry name" value="PHOSPHOGLYCOLATE PHOSPHATASE"/>
    <property type="match status" value="1"/>
</dbReference>
<dbReference type="GO" id="GO:0005829">
    <property type="term" value="C:cytosol"/>
    <property type="evidence" value="ECO:0007669"/>
    <property type="project" value="TreeGrafter"/>
</dbReference>
<keyword evidence="2" id="KW-1185">Reference proteome</keyword>
<dbReference type="InterPro" id="IPR023198">
    <property type="entry name" value="PGP-like_dom2"/>
</dbReference>
<dbReference type="RefSeq" id="WP_212698102.1">
    <property type="nucleotide sequence ID" value="NZ_CP058649.1"/>
</dbReference>
<keyword evidence="1" id="KW-0378">Hydrolase</keyword>
<dbReference type="NCBIfam" id="TIGR01549">
    <property type="entry name" value="HAD-SF-IA-v1"/>
    <property type="match status" value="1"/>
</dbReference>
<name>A0A8J8MJK9_9FIRM</name>